<comment type="caution">
    <text evidence="1">The sequence shown here is derived from an EMBL/GenBank/DDBJ whole genome shotgun (WGS) entry which is preliminary data.</text>
</comment>
<dbReference type="EMBL" id="CM020618">
    <property type="protein sequence ID" value="KAK1861451.1"/>
    <property type="molecule type" value="Genomic_DNA"/>
</dbReference>
<evidence type="ECO:0000313" key="1">
    <source>
        <dbReference type="EMBL" id="KAK1861451.1"/>
    </source>
</evidence>
<gene>
    <name evidence="1" type="ORF">I4F81_004035</name>
</gene>
<keyword evidence="2" id="KW-1185">Reference proteome</keyword>
<sequence>MTASTPSPPTADGEPTDPVGEGDPATDGDTVLVHYVGCLDDGTVFDSSRTRGEPLTFTIGAGSVIPGFDAGVRGLRPGGKRTTRIEADQAYGRRNEELLVKVPLESCPDGLKAGDVLLLGPPPAGQERFIGAAGCFWGVELAFQRHPGVTATKVGYTGGHVERPVYESVGTSGHAEAVAADYDPAVTSYSALVDLFFERLGASATTLNKAGGDEGPQYRSALYVDGPAQRATAEAAVAAASARLGTKVVTEVTDAVPFWLAEEVHQKYLEKRGQSAATGETETIRCYG</sequence>
<protein>
    <submittedName>
        <fullName evidence="1">Uncharacterized protein</fullName>
    </submittedName>
</protein>
<dbReference type="Proteomes" id="UP000798662">
    <property type="component" value="Chromosome 1"/>
</dbReference>
<name>A0ACC3BTT2_PYRYE</name>
<accession>A0ACC3BTT2</accession>
<proteinExistence type="predicted"/>
<reference evidence="1" key="1">
    <citation type="submission" date="2019-11" db="EMBL/GenBank/DDBJ databases">
        <title>Nori genome reveals adaptations in red seaweeds to the harsh intertidal environment.</title>
        <authorList>
            <person name="Wang D."/>
            <person name="Mao Y."/>
        </authorList>
    </citation>
    <scope>NUCLEOTIDE SEQUENCE</scope>
    <source>
        <tissue evidence="1">Gametophyte</tissue>
    </source>
</reference>
<organism evidence="1 2">
    <name type="scientific">Pyropia yezoensis</name>
    <name type="common">Susabi-nori</name>
    <name type="synonym">Porphyra yezoensis</name>
    <dbReference type="NCBI Taxonomy" id="2788"/>
    <lineage>
        <taxon>Eukaryota</taxon>
        <taxon>Rhodophyta</taxon>
        <taxon>Bangiophyceae</taxon>
        <taxon>Bangiales</taxon>
        <taxon>Bangiaceae</taxon>
        <taxon>Pyropia</taxon>
    </lineage>
</organism>
<evidence type="ECO:0000313" key="2">
    <source>
        <dbReference type="Proteomes" id="UP000798662"/>
    </source>
</evidence>